<evidence type="ECO:0000256" key="7">
    <source>
        <dbReference type="ARBA" id="ARBA00022703"/>
    </source>
</evidence>
<dbReference type="OrthoDB" id="443318at2759"/>
<evidence type="ECO:0000256" key="1">
    <source>
        <dbReference type="ARBA" id="ARBA00001003"/>
    </source>
</evidence>
<evidence type="ECO:0000256" key="10">
    <source>
        <dbReference type="ARBA" id="ARBA00022989"/>
    </source>
</evidence>
<evidence type="ECO:0000256" key="4">
    <source>
        <dbReference type="ARBA" id="ARBA00022645"/>
    </source>
</evidence>
<dbReference type="PANTHER" id="PTHR11802">
    <property type="entry name" value="SERINE PROTEASE FAMILY S10 SERINE CARBOXYPEPTIDASE"/>
    <property type="match status" value="1"/>
</dbReference>
<evidence type="ECO:0000256" key="15">
    <source>
        <dbReference type="SAM" id="Phobius"/>
    </source>
</evidence>
<evidence type="ECO:0000256" key="9">
    <source>
        <dbReference type="ARBA" id="ARBA00022801"/>
    </source>
</evidence>
<keyword evidence="10 15" id="KW-1133">Transmembrane helix</keyword>
<evidence type="ECO:0000256" key="13">
    <source>
        <dbReference type="ARBA" id="ARBA00023180"/>
    </source>
</evidence>
<dbReference type="PROSITE" id="PS00131">
    <property type="entry name" value="CARBOXYPEPT_SER_SER"/>
    <property type="match status" value="1"/>
</dbReference>
<keyword evidence="6 15" id="KW-0812">Transmembrane</keyword>
<keyword evidence="4 14" id="KW-0121">Carboxypeptidase</keyword>
<dbReference type="PANTHER" id="PTHR11802:SF190">
    <property type="entry name" value="PHEROMONE-PROCESSING CARBOXYPEPTIDASE KEX1"/>
    <property type="match status" value="1"/>
</dbReference>
<evidence type="ECO:0000256" key="6">
    <source>
        <dbReference type="ARBA" id="ARBA00022692"/>
    </source>
</evidence>
<feature type="chain" id="PRO_5020939141" description="Carboxypeptidase" evidence="14">
    <location>
        <begin position="18"/>
        <end position="575"/>
    </location>
</feature>
<dbReference type="GO" id="GO:0004185">
    <property type="term" value="F:serine-type carboxypeptidase activity"/>
    <property type="evidence" value="ECO:0007669"/>
    <property type="project" value="UniProtKB-UniRule"/>
</dbReference>
<dbReference type="EMBL" id="SELW01000680">
    <property type="protein sequence ID" value="TID13285.1"/>
    <property type="molecule type" value="Genomic_DNA"/>
</dbReference>
<dbReference type="EC" id="3.4.16.-" evidence="14"/>
<dbReference type="SUPFAM" id="SSF53474">
    <property type="entry name" value="alpha/beta-Hydrolases"/>
    <property type="match status" value="1"/>
</dbReference>
<comment type="caution">
    <text evidence="16">The sequence shown here is derived from an EMBL/GenBank/DDBJ whole genome shotgun (WGS) entry which is preliminary data.</text>
</comment>
<evidence type="ECO:0000256" key="12">
    <source>
        <dbReference type="ARBA" id="ARBA00023136"/>
    </source>
</evidence>
<dbReference type="PRINTS" id="PR00724">
    <property type="entry name" value="CRBOXYPTASEC"/>
</dbReference>
<dbReference type="GO" id="GO:0006915">
    <property type="term" value="P:apoptotic process"/>
    <property type="evidence" value="ECO:0007669"/>
    <property type="project" value="UniProtKB-KW"/>
</dbReference>
<feature type="signal peptide" evidence="14">
    <location>
        <begin position="1"/>
        <end position="17"/>
    </location>
</feature>
<dbReference type="GO" id="GO:0005802">
    <property type="term" value="C:trans-Golgi network"/>
    <property type="evidence" value="ECO:0007669"/>
    <property type="project" value="TreeGrafter"/>
</dbReference>
<evidence type="ECO:0000256" key="3">
    <source>
        <dbReference type="ARBA" id="ARBA00009431"/>
    </source>
</evidence>
<evidence type="ECO:0000256" key="14">
    <source>
        <dbReference type="RuleBase" id="RU361156"/>
    </source>
</evidence>
<accession>A0A4T0WUW8</accession>
<keyword evidence="9 14" id="KW-0378">Hydrolase</keyword>
<gene>
    <name evidence="16" type="ORF">CANINC_004971</name>
</gene>
<dbReference type="Gene3D" id="3.40.50.1820">
    <property type="entry name" value="alpha/beta hydrolase"/>
    <property type="match status" value="1"/>
</dbReference>
<dbReference type="GO" id="GO:0006508">
    <property type="term" value="P:proteolysis"/>
    <property type="evidence" value="ECO:0007669"/>
    <property type="project" value="UniProtKB-KW"/>
</dbReference>
<dbReference type="STRING" id="52247.A0A4T0WUW8"/>
<evidence type="ECO:0000256" key="5">
    <source>
        <dbReference type="ARBA" id="ARBA00022670"/>
    </source>
</evidence>
<keyword evidence="5 14" id="KW-0645">Protease</keyword>
<dbReference type="AlphaFoldDB" id="A0A4T0WUW8"/>
<comment type="similarity">
    <text evidence="3 14">Belongs to the peptidase S10 family.</text>
</comment>
<evidence type="ECO:0000256" key="11">
    <source>
        <dbReference type="ARBA" id="ARBA00023034"/>
    </source>
</evidence>
<keyword evidence="13" id="KW-0325">Glycoprotein</keyword>
<proteinExistence type="inferred from homology"/>
<organism evidence="16 17">
    <name type="scientific">Pichia inconspicua</name>
    <dbReference type="NCBI Taxonomy" id="52247"/>
    <lineage>
        <taxon>Eukaryota</taxon>
        <taxon>Fungi</taxon>
        <taxon>Dikarya</taxon>
        <taxon>Ascomycota</taxon>
        <taxon>Saccharomycotina</taxon>
        <taxon>Pichiomycetes</taxon>
        <taxon>Pichiales</taxon>
        <taxon>Pichiaceae</taxon>
        <taxon>Pichia</taxon>
    </lineage>
</organism>
<dbReference type="InterPro" id="IPR029058">
    <property type="entry name" value="AB_hydrolase_fold"/>
</dbReference>
<protein>
    <recommendedName>
        <fullName evidence="14">Carboxypeptidase</fullName>
        <ecNumber evidence="14">3.4.16.-</ecNumber>
    </recommendedName>
</protein>
<comment type="catalytic activity">
    <reaction evidence="1">
        <text>Preferential release of a C-terminal arginine or lysine residue.</text>
        <dbReference type="EC" id="3.4.16.6"/>
    </reaction>
</comment>
<feature type="transmembrane region" description="Helical" evidence="15">
    <location>
        <begin position="496"/>
        <end position="517"/>
    </location>
</feature>
<keyword evidence="7" id="KW-0053">Apoptosis</keyword>
<dbReference type="InterPro" id="IPR001563">
    <property type="entry name" value="Peptidase_S10"/>
</dbReference>
<reference evidence="16 17" key="1">
    <citation type="journal article" date="2019" name="Front. Genet.">
        <title>Whole-Genome Sequencing of the Opportunistic Yeast Pathogen Candida inconspicua Uncovers Its Hybrid Origin.</title>
        <authorList>
            <person name="Mixao V."/>
            <person name="Hansen A.P."/>
            <person name="Saus E."/>
            <person name="Boekhout T."/>
            <person name="Lass-Florl C."/>
            <person name="Gabaldon T."/>
        </authorList>
    </citation>
    <scope>NUCLEOTIDE SEQUENCE [LARGE SCALE GENOMIC DNA]</scope>
    <source>
        <strain evidence="16 17">CBS 180</strain>
    </source>
</reference>
<evidence type="ECO:0000256" key="2">
    <source>
        <dbReference type="ARBA" id="ARBA00004393"/>
    </source>
</evidence>
<sequence>MILLSVLLVALVGNVWANILPESFDVDVEALPGFKREWASVLEMHAGVISVEEGEESDGNAGLFFWDFRQNSSSGNTCGSRPLVVWLNGGPGCSSMDGALMEIGPLRVADSGHELEWNKGWFEKADLVFIDQPVGTGFSPTSESTPYDTTLVDSTAHLMKFMHRYFDIFHLDSYESIIVAGESYAGQYVPHLARALKDDSRFSSKVDTVLLGNAWLDPNLQSLAYVPYVLDTGVVDPQSDKSSFSYLLSLQDQCQNIQNEEDVSKIPFEAKECENILNKLLMSYKPGPKRCINVYDVSKDDSYPQCGTSWPELLPATTTYLSLAEVQEALHVSGNGMWKECNNDVHRSFTPRNGNYGASLISSLLNDGVHVNLFSGMNDLICNYLGTEAVIRKYAQPYLIAHNYTINTSPSRGIDKFEMDAEWIHSGETAGALWQRGNLTYVQVANASHMVAYDVSEASIGILDLARRANNGTVVKTGENSAVETQSSRNAYRVDAIILAVSTAIVVCVLVYAVYVWRTRPQRYSALANSRPSAYTRYAYEWMAGSGGSSRKKRVHWIDETDDLELASLPQNDKT</sequence>
<comment type="subcellular location">
    <subcellularLocation>
        <location evidence="2">Golgi apparatus</location>
        <location evidence="2">trans-Golgi network membrane</location>
        <topology evidence="2">Single-pass type I membrane protein</topology>
    </subcellularLocation>
</comment>
<dbReference type="Proteomes" id="UP000307173">
    <property type="component" value="Unassembled WGS sequence"/>
</dbReference>
<keyword evidence="12 15" id="KW-0472">Membrane</keyword>
<dbReference type="Pfam" id="PF00450">
    <property type="entry name" value="Peptidase_S10"/>
    <property type="match status" value="1"/>
</dbReference>
<dbReference type="InterPro" id="IPR018202">
    <property type="entry name" value="Ser_caboxypep_ser_AS"/>
</dbReference>
<name>A0A4T0WUW8_9ASCO</name>
<keyword evidence="11" id="KW-0333">Golgi apparatus</keyword>
<evidence type="ECO:0000256" key="8">
    <source>
        <dbReference type="ARBA" id="ARBA00022729"/>
    </source>
</evidence>
<evidence type="ECO:0000313" key="17">
    <source>
        <dbReference type="Proteomes" id="UP000307173"/>
    </source>
</evidence>
<keyword evidence="8 14" id="KW-0732">Signal</keyword>
<evidence type="ECO:0000313" key="16">
    <source>
        <dbReference type="EMBL" id="TID13285.1"/>
    </source>
</evidence>
<keyword evidence="17" id="KW-1185">Reference proteome</keyword>